<proteinExistence type="predicted"/>
<dbReference type="RefSeq" id="WP_093523625.1">
    <property type="nucleotide sequence ID" value="NZ_FOSK01000017.1"/>
</dbReference>
<dbReference type="SUPFAM" id="SSF52499">
    <property type="entry name" value="Isochorismatase-like hydrolases"/>
    <property type="match status" value="1"/>
</dbReference>
<evidence type="ECO:0000313" key="4">
    <source>
        <dbReference type="Proteomes" id="UP000199598"/>
    </source>
</evidence>
<dbReference type="CDD" id="cd01014">
    <property type="entry name" value="nicotinamidase_related"/>
    <property type="match status" value="1"/>
</dbReference>
<evidence type="ECO:0000313" key="3">
    <source>
        <dbReference type="EMBL" id="SFL12726.1"/>
    </source>
</evidence>
<comment type="caution">
    <text evidence="3">The sequence shown here is derived from an EMBL/GenBank/DDBJ whole genome shotgun (WGS) entry which is preliminary data.</text>
</comment>
<reference evidence="3 4" key="1">
    <citation type="submission" date="2016-10" db="EMBL/GenBank/DDBJ databases">
        <authorList>
            <person name="Varghese N."/>
            <person name="Submissions S."/>
        </authorList>
    </citation>
    <scope>NUCLEOTIDE SEQUENCE [LARGE SCALE GENOMIC DNA]</scope>
    <source>
        <strain evidence="3 4">DSM 16392</strain>
    </source>
</reference>
<dbReference type="PANTHER" id="PTHR43540:SF1">
    <property type="entry name" value="ISOCHORISMATASE HYDROLASE"/>
    <property type="match status" value="1"/>
</dbReference>
<gene>
    <name evidence="3" type="ORF">SAMN04488518_11778</name>
</gene>
<dbReference type="InterPro" id="IPR000868">
    <property type="entry name" value="Isochorismatase-like_dom"/>
</dbReference>
<accession>A0A1I4F7E9</accession>
<dbReference type="Proteomes" id="UP000199598">
    <property type="component" value="Unassembled WGS sequence"/>
</dbReference>
<dbReference type="Gene3D" id="3.40.50.850">
    <property type="entry name" value="Isochorismatase-like"/>
    <property type="match status" value="1"/>
</dbReference>
<evidence type="ECO:0000256" key="1">
    <source>
        <dbReference type="ARBA" id="ARBA00022801"/>
    </source>
</evidence>
<dbReference type="PANTHER" id="PTHR43540">
    <property type="entry name" value="PEROXYUREIDOACRYLATE/UREIDOACRYLATE AMIDOHYDROLASE-RELATED"/>
    <property type="match status" value="1"/>
</dbReference>
<keyword evidence="1" id="KW-0378">Hydrolase</keyword>
<organism evidence="3 4">
    <name type="scientific">Pseudovibrio ascidiaceicola</name>
    <dbReference type="NCBI Taxonomy" id="285279"/>
    <lineage>
        <taxon>Bacteria</taxon>
        <taxon>Pseudomonadati</taxon>
        <taxon>Pseudomonadota</taxon>
        <taxon>Alphaproteobacteria</taxon>
        <taxon>Hyphomicrobiales</taxon>
        <taxon>Stappiaceae</taxon>
        <taxon>Pseudovibrio</taxon>
    </lineage>
</organism>
<keyword evidence="4" id="KW-1185">Reference proteome</keyword>
<dbReference type="EMBL" id="FOSK01000017">
    <property type="protein sequence ID" value="SFL12726.1"/>
    <property type="molecule type" value="Genomic_DNA"/>
</dbReference>
<protein>
    <submittedName>
        <fullName evidence="3">Nicotinamidase-related amidase</fullName>
    </submittedName>
</protein>
<dbReference type="InterPro" id="IPR036380">
    <property type="entry name" value="Isochorismatase-like_sf"/>
</dbReference>
<sequence length="186" mass="20375">MPKRALIIVDCQNDYFPGGSCPLAGQVEAGKNIARLLEVVRDNDENVIHLQHMYKDKTEPYLVEGSPGVEINECARPVNGEPVVVKNYMNGYKDTNLQQILVEAGIDEIVMCGSMSQNCVNATARQTLDLGYPLTIIYDACATEDLEFNGVTVPADHVHTAMMASLRFAHSNVISTDEFLQSLNGA</sequence>
<dbReference type="Pfam" id="PF00857">
    <property type="entry name" value="Isochorismatase"/>
    <property type="match status" value="1"/>
</dbReference>
<name>A0A1I4F7E9_9HYPH</name>
<feature type="domain" description="Isochorismatase-like" evidence="2">
    <location>
        <begin position="5"/>
        <end position="167"/>
    </location>
</feature>
<evidence type="ECO:0000259" key="2">
    <source>
        <dbReference type="Pfam" id="PF00857"/>
    </source>
</evidence>
<dbReference type="InterPro" id="IPR050272">
    <property type="entry name" value="Isochorismatase-like_hydrls"/>
</dbReference>